<dbReference type="AlphaFoldDB" id="A0A084IPU3"/>
<keyword evidence="3" id="KW-1185">Reference proteome</keyword>
<dbReference type="PATRIC" id="fig|1304275.5.peg.791"/>
<sequence>MARNAQVKVPEITIFFWIVKLLTTAMGESTSDFLVYHINPYVAVVAGSLGFGLSLALQFLVNRYVPWIYWLVIVMIGIFGTMVADVTHIVLGVPYFVSTTAFAVALVAVFAIWARSEGTLSIHSIYTTRREIFYWAAIIATFALGTAAGDMTATTLDLGYFDSTLLFGALFAVAALFCALVRGDLNRILLFWLVYVLTRPVGASCADWLGKSHQVGGMGYGDGTVSVALGLLIVFFVGYLTVSGIDRRREPGELTGLEAAEG</sequence>
<reference evidence="2 3" key="1">
    <citation type="submission" date="2013-03" db="EMBL/GenBank/DDBJ databases">
        <title>Salinisphaera hydrothermalis C41B8 Genome Sequencing.</title>
        <authorList>
            <person name="Li C."/>
            <person name="Lai Q."/>
            <person name="Shao Z."/>
        </authorList>
    </citation>
    <scope>NUCLEOTIDE SEQUENCE [LARGE SCALE GENOMIC DNA]</scope>
    <source>
        <strain evidence="2 3">C41B8</strain>
    </source>
</reference>
<dbReference type="Pfam" id="PF03988">
    <property type="entry name" value="DUF347"/>
    <property type="match status" value="4"/>
</dbReference>
<feature type="transmembrane region" description="Helical" evidence="1">
    <location>
        <begin position="159"/>
        <end position="181"/>
    </location>
</feature>
<dbReference type="EMBL" id="APNK01000003">
    <property type="protein sequence ID" value="KEZ78727.1"/>
    <property type="molecule type" value="Genomic_DNA"/>
</dbReference>
<evidence type="ECO:0000313" key="2">
    <source>
        <dbReference type="EMBL" id="KEZ78727.1"/>
    </source>
</evidence>
<feature type="transmembrane region" description="Helical" evidence="1">
    <location>
        <begin position="68"/>
        <end position="89"/>
    </location>
</feature>
<feature type="transmembrane region" description="Helical" evidence="1">
    <location>
        <begin position="95"/>
        <end position="113"/>
    </location>
</feature>
<evidence type="ECO:0000313" key="3">
    <source>
        <dbReference type="Proteomes" id="UP000028302"/>
    </source>
</evidence>
<feature type="transmembrane region" description="Helical" evidence="1">
    <location>
        <begin position="41"/>
        <end position="61"/>
    </location>
</feature>
<feature type="transmembrane region" description="Helical" evidence="1">
    <location>
        <begin position="188"/>
        <end position="209"/>
    </location>
</feature>
<dbReference type="STRING" id="1304275.C41B8_03891"/>
<feature type="transmembrane region" description="Helical" evidence="1">
    <location>
        <begin position="12"/>
        <end position="29"/>
    </location>
</feature>
<name>A0A084IPU3_SALHC</name>
<gene>
    <name evidence="2" type="ORF">C41B8_03891</name>
</gene>
<comment type="caution">
    <text evidence="2">The sequence shown here is derived from an EMBL/GenBank/DDBJ whole genome shotgun (WGS) entry which is preliminary data.</text>
</comment>
<feature type="transmembrane region" description="Helical" evidence="1">
    <location>
        <begin position="133"/>
        <end position="153"/>
    </location>
</feature>
<organism evidence="2 3">
    <name type="scientific">Salinisphaera hydrothermalis (strain C41B8)</name>
    <dbReference type="NCBI Taxonomy" id="1304275"/>
    <lineage>
        <taxon>Bacteria</taxon>
        <taxon>Pseudomonadati</taxon>
        <taxon>Pseudomonadota</taxon>
        <taxon>Gammaproteobacteria</taxon>
        <taxon>Salinisphaerales</taxon>
        <taxon>Salinisphaeraceae</taxon>
        <taxon>Salinisphaera</taxon>
    </lineage>
</organism>
<keyword evidence="1" id="KW-0472">Membrane</keyword>
<keyword evidence="1" id="KW-0812">Transmembrane</keyword>
<evidence type="ECO:0000256" key="1">
    <source>
        <dbReference type="SAM" id="Phobius"/>
    </source>
</evidence>
<dbReference type="InterPro" id="IPR007136">
    <property type="entry name" value="DUF347"/>
</dbReference>
<dbReference type="RefSeq" id="WP_037334304.1">
    <property type="nucleotide sequence ID" value="NZ_APNK01000003.1"/>
</dbReference>
<keyword evidence="1" id="KW-1133">Transmembrane helix</keyword>
<feature type="transmembrane region" description="Helical" evidence="1">
    <location>
        <begin position="224"/>
        <end position="242"/>
    </location>
</feature>
<protein>
    <submittedName>
        <fullName evidence="2">Putative membrane-anchored protein</fullName>
    </submittedName>
</protein>
<dbReference type="eggNOG" id="COG4705">
    <property type="taxonomic scope" value="Bacteria"/>
</dbReference>
<dbReference type="Proteomes" id="UP000028302">
    <property type="component" value="Unassembled WGS sequence"/>
</dbReference>
<proteinExistence type="predicted"/>
<accession>A0A084IPU3</accession>